<organism evidence="3 4">
    <name type="scientific">Weissella confusa</name>
    <name type="common">Lactobacillus confusus</name>
    <dbReference type="NCBI Taxonomy" id="1583"/>
    <lineage>
        <taxon>Bacteria</taxon>
        <taxon>Bacillati</taxon>
        <taxon>Bacillota</taxon>
        <taxon>Bacilli</taxon>
        <taxon>Lactobacillales</taxon>
        <taxon>Lactobacillaceae</taxon>
        <taxon>Weissella</taxon>
    </lineage>
</organism>
<comment type="caution">
    <text evidence="3">The sequence shown here is derived from an EMBL/GenBank/DDBJ whole genome shotgun (WGS) entry which is preliminary data.</text>
</comment>
<evidence type="ECO:0000313" key="4">
    <source>
        <dbReference type="Proteomes" id="UP000728106"/>
    </source>
</evidence>
<evidence type="ECO:0000256" key="1">
    <source>
        <dbReference type="SAM" id="Phobius"/>
    </source>
</evidence>
<dbReference type="RefSeq" id="WP_003608663.1">
    <property type="nucleotide sequence ID" value="NZ_ALXH01000097.1"/>
</dbReference>
<keyword evidence="1" id="KW-0812">Transmembrane</keyword>
<feature type="transmembrane region" description="Helical" evidence="1">
    <location>
        <begin position="82"/>
        <end position="104"/>
    </location>
</feature>
<reference evidence="3 4" key="2">
    <citation type="journal article" date="2021" name="Int. J. Food Microbiol.">
        <title>Safety demonstration of a microbial species for use in the food chain: Weissella confusa.</title>
        <authorList>
            <person name="Bourdichon F."/>
            <person name="Patrone V."/>
            <person name="Fontana A."/>
            <person name="Milani G."/>
            <person name="Morelli L."/>
        </authorList>
    </citation>
    <scope>NUCLEOTIDE SEQUENCE [LARGE SCALE GENOMIC DNA]</scope>
    <source>
        <strain evidence="2">CCUG 30943</strain>
        <strain evidence="3 4">CCUG 43002</strain>
    </source>
</reference>
<protein>
    <submittedName>
        <fullName evidence="3">Uncharacterized protein</fullName>
    </submittedName>
</protein>
<keyword evidence="4" id="KW-1185">Reference proteome</keyword>
<gene>
    <name evidence="3" type="ORF">HAU20_02735</name>
    <name evidence="2" type="ORF">HAU43_09090</name>
</gene>
<keyword evidence="1" id="KW-0472">Membrane</keyword>
<feature type="transmembrane region" description="Helical" evidence="1">
    <location>
        <begin position="39"/>
        <end position="62"/>
    </location>
</feature>
<dbReference type="Proteomes" id="UP000808038">
    <property type="component" value="Unassembled WGS sequence"/>
</dbReference>
<accession>A0A1T4J9A2</accession>
<dbReference type="AlphaFoldDB" id="A0A1T4J9A2"/>
<evidence type="ECO:0000313" key="3">
    <source>
        <dbReference type="EMBL" id="MBJ7638305.1"/>
    </source>
</evidence>
<dbReference type="GeneID" id="57978238"/>
<evidence type="ECO:0000313" key="2">
    <source>
        <dbReference type="EMBL" id="MBJ7633233.1"/>
    </source>
</evidence>
<dbReference type="EMBL" id="JAAOCP010000003">
    <property type="protein sequence ID" value="MBJ7638305.1"/>
    <property type="molecule type" value="Genomic_DNA"/>
</dbReference>
<sequence length="183" mass="21232">MVEKNNFDKTLVYDAYLDKDTKETGLEKKRRTWLRVRQTLMMVLAWTITAVPFLILLFQVYLALAPNSKYHFLAVSGYWPVLIANLATVILSMLALTIGVSFIVRNQINANMFTYDNEEQECVAHLHDVYEKRLFVEETFQVNGDTKAQHIVVKPADNLYYDEIDKVWASEDNQAKEYSPNTI</sequence>
<dbReference type="Proteomes" id="UP000728106">
    <property type="component" value="Unassembled WGS sequence"/>
</dbReference>
<dbReference type="EMBL" id="JAAOCX010000013">
    <property type="protein sequence ID" value="MBJ7633233.1"/>
    <property type="molecule type" value="Genomic_DNA"/>
</dbReference>
<proteinExistence type="predicted"/>
<reference evidence="3" key="1">
    <citation type="submission" date="2020-02" db="EMBL/GenBank/DDBJ databases">
        <authorList>
            <person name="Fontana A."/>
            <person name="Patrone V."/>
            <person name="Morelli L."/>
        </authorList>
    </citation>
    <scope>NUCLEOTIDE SEQUENCE</scope>
    <source>
        <strain evidence="2">CCUG 30943</strain>
        <strain evidence="3">CCUG 43002</strain>
    </source>
</reference>
<keyword evidence="1" id="KW-1133">Transmembrane helix</keyword>
<name>A0A1T4J9A2_WEICO</name>